<proteinExistence type="predicted"/>
<comment type="caution">
    <text evidence="3">The sequence shown here is derived from an EMBL/GenBank/DDBJ whole genome shotgun (WGS) entry which is preliminary data.</text>
</comment>
<protein>
    <recommendedName>
        <fullName evidence="2">Fibronectin type-III domain-containing protein</fullName>
    </recommendedName>
</protein>
<dbReference type="Gene3D" id="2.60.40.10">
    <property type="entry name" value="Immunoglobulins"/>
    <property type="match status" value="1"/>
</dbReference>
<dbReference type="Pfam" id="PF20009">
    <property type="entry name" value="GEVED"/>
    <property type="match status" value="1"/>
</dbReference>
<evidence type="ECO:0000313" key="4">
    <source>
        <dbReference type="Proteomes" id="UP000436006"/>
    </source>
</evidence>
<organism evidence="3 4">
    <name type="scientific">Spirosoma arboris</name>
    <dbReference type="NCBI Taxonomy" id="2682092"/>
    <lineage>
        <taxon>Bacteria</taxon>
        <taxon>Pseudomonadati</taxon>
        <taxon>Bacteroidota</taxon>
        <taxon>Cytophagia</taxon>
        <taxon>Cytophagales</taxon>
        <taxon>Cytophagaceae</taxon>
        <taxon>Spirosoma</taxon>
    </lineage>
</organism>
<evidence type="ECO:0000256" key="1">
    <source>
        <dbReference type="SAM" id="SignalP"/>
    </source>
</evidence>
<accession>A0A7K1SQE3</accession>
<keyword evidence="1" id="KW-0732">Signal</keyword>
<dbReference type="InterPro" id="IPR036116">
    <property type="entry name" value="FN3_sf"/>
</dbReference>
<dbReference type="Pfam" id="PF05572">
    <property type="entry name" value="Peptidase_M43"/>
    <property type="match status" value="1"/>
</dbReference>
<dbReference type="InterPro" id="IPR008754">
    <property type="entry name" value="Peptidase_M43"/>
</dbReference>
<dbReference type="PROSITE" id="PS50853">
    <property type="entry name" value="FN3"/>
    <property type="match status" value="1"/>
</dbReference>
<name>A0A7K1SQE3_9BACT</name>
<feature type="non-terminal residue" evidence="3">
    <location>
        <position position="807"/>
    </location>
</feature>
<feature type="signal peptide" evidence="1">
    <location>
        <begin position="1"/>
        <end position="24"/>
    </location>
</feature>
<dbReference type="RefSeq" id="WP_157590812.1">
    <property type="nucleotide sequence ID" value="NZ_WPIN01000030.1"/>
</dbReference>
<evidence type="ECO:0000313" key="3">
    <source>
        <dbReference type="EMBL" id="MVM36011.1"/>
    </source>
</evidence>
<dbReference type="Gene3D" id="3.40.390.10">
    <property type="entry name" value="Collagenase (Catalytic Domain)"/>
    <property type="match status" value="1"/>
</dbReference>
<dbReference type="AlphaFoldDB" id="A0A7K1SQE3"/>
<keyword evidence="4" id="KW-1185">Reference proteome</keyword>
<evidence type="ECO:0000259" key="2">
    <source>
        <dbReference type="PROSITE" id="PS50853"/>
    </source>
</evidence>
<gene>
    <name evidence="3" type="ORF">GO755_38715</name>
</gene>
<dbReference type="SUPFAM" id="SSF49265">
    <property type="entry name" value="Fibronectin type III"/>
    <property type="match status" value="1"/>
</dbReference>
<sequence length="807" mass="83738">MTKFSLKWAALVGLSLCFQAPSLAQNTKKQEQVKASPILKSDKPGNLNCGTLDIPDAQRKAVESEMAFALQIKRARGEAISGITYVPIRPHILRQSDGSGGYSLSSINNIIAITNSYHMQNGSGIQYYFAGTSFDYVDNTTWYTNYTSSIESSVASGHDVSNALNQYYVNHSSEGWGGYAYYPANAQYSTRSFILVGAPETELDLAHRVVPHELGHTFNLIHTFGNNNGSGTTSELVTRGAGANCTIAGDLLCDTPADPYGMSGNSTININGCPTYNGTAVDATGVPFNPSITNLMSYYFPCIHDFTAGQYDRMQGGLALRQSHTAYSLTYPSTNVPVASNLAASFNSSTNTVSLTWQDNASNEMGYFIERSTLPTTGFVPIGGVGPNVTTFADTKAGATTTYYYRVKPSNSSSNISSIISITTPTFTCHPTFSTGCSDNDGLNKLVLNGVTLSDNSGCSPNGYGAFTGTTTVAAGQTYSFTGNLLSTQWTEGVAIWLDANRNGSYEATERVFYTPSYVAGSFSGSITIPNIASGPLPMRVIVSYKNVPDNPCGTYNYGEAEDYSLTVDGGSCTVAISGTTVLSCSQPTLTLTASTTAPSPTYKWSTGATTAALSVTTAGTYSVTMTSGTCKATASKTVTGSGVAPTVAISGTTVLSCSQPTLTLTASTTAPSPTYKWSTGATTAALSVTTAGTYSVTMTSGGCKTTAAKTITGSGVAPTVAISGTTVLSCSQPSLTLTASTTAPAPTYKWSTGATTAALTVTTAGTYSVTMTSGTCKAIASKTVTGSGVAPTVAISGTTVLSCSQP</sequence>
<feature type="domain" description="Fibronectin type-III" evidence="2">
    <location>
        <begin position="338"/>
        <end position="432"/>
    </location>
</feature>
<dbReference type="InterPro" id="IPR003961">
    <property type="entry name" value="FN3_dom"/>
</dbReference>
<dbReference type="GO" id="GO:0008237">
    <property type="term" value="F:metallopeptidase activity"/>
    <property type="evidence" value="ECO:0007669"/>
    <property type="project" value="InterPro"/>
</dbReference>
<dbReference type="Proteomes" id="UP000436006">
    <property type="component" value="Unassembled WGS sequence"/>
</dbReference>
<dbReference type="InterPro" id="IPR024079">
    <property type="entry name" value="MetalloPept_cat_dom_sf"/>
</dbReference>
<dbReference type="EMBL" id="WPIN01000030">
    <property type="protein sequence ID" value="MVM36011.1"/>
    <property type="molecule type" value="Genomic_DNA"/>
</dbReference>
<dbReference type="SUPFAM" id="SSF55486">
    <property type="entry name" value="Metalloproteases ('zincins'), catalytic domain"/>
    <property type="match status" value="1"/>
</dbReference>
<dbReference type="InterPro" id="IPR013783">
    <property type="entry name" value="Ig-like_fold"/>
</dbReference>
<dbReference type="InterPro" id="IPR045474">
    <property type="entry name" value="GEVED"/>
</dbReference>
<reference evidence="3 4" key="1">
    <citation type="submission" date="2019-12" db="EMBL/GenBank/DDBJ databases">
        <title>Spirosoma sp. HMF4905 genome sequencing and assembly.</title>
        <authorList>
            <person name="Kang H."/>
            <person name="Cha I."/>
            <person name="Kim H."/>
            <person name="Joh K."/>
        </authorList>
    </citation>
    <scope>NUCLEOTIDE SEQUENCE [LARGE SCALE GENOMIC DNA]</scope>
    <source>
        <strain evidence="3 4">HMF4905</strain>
    </source>
</reference>
<feature type="chain" id="PRO_5029827380" description="Fibronectin type-III domain-containing protein" evidence="1">
    <location>
        <begin position="25"/>
        <end position="807"/>
    </location>
</feature>